<keyword evidence="2" id="KW-1133">Transmembrane helix</keyword>
<dbReference type="InterPro" id="IPR058521">
    <property type="entry name" value="DUF8208"/>
</dbReference>
<evidence type="ECO:0000256" key="1">
    <source>
        <dbReference type="SAM" id="MobiDB-lite"/>
    </source>
</evidence>
<dbReference type="Pfam" id="PF26635">
    <property type="entry name" value="DUF8208"/>
    <property type="match status" value="1"/>
</dbReference>
<feature type="domain" description="DUF8208" evidence="3">
    <location>
        <begin position="19"/>
        <end position="371"/>
    </location>
</feature>
<dbReference type="NCBIfam" id="NF045890">
    <property type="entry name" value="conj_pls20_p028"/>
    <property type="match status" value="1"/>
</dbReference>
<accession>A0A0N7DIS4</accession>
<organism evidence="4">
    <name type="scientific">Enterococcus faecalis</name>
    <name type="common">Streptococcus faecalis</name>
    <dbReference type="NCBI Taxonomy" id="1351"/>
    <lineage>
        <taxon>Bacteria</taxon>
        <taxon>Bacillati</taxon>
        <taxon>Bacillota</taxon>
        <taxon>Bacilli</taxon>
        <taxon>Lactobacillales</taxon>
        <taxon>Enterococcaceae</taxon>
        <taxon>Enterococcus</taxon>
    </lineage>
</organism>
<protein>
    <submittedName>
        <fullName evidence="4">Ppd22</fullName>
    </submittedName>
</protein>
<proteinExistence type="predicted"/>
<feature type="compositionally biased region" description="Polar residues" evidence="1">
    <location>
        <begin position="573"/>
        <end position="588"/>
    </location>
</feature>
<name>A0A0N7DIS4_ENTFL</name>
<feature type="compositionally biased region" description="Basic and acidic residues" evidence="1">
    <location>
        <begin position="502"/>
        <end position="522"/>
    </location>
</feature>
<feature type="transmembrane region" description="Helical" evidence="2">
    <location>
        <begin position="295"/>
        <end position="316"/>
    </location>
</feature>
<gene>
    <name evidence="4" type="primary">ppd22</name>
</gene>
<evidence type="ECO:0000313" key="4">
    <source>
        <dbReference type="EMBL" id="AKU62191.1"/>
    </source>
</evidence>
<dbReference type="EMBL" id="KT290268">
    <property type="protein sequence ID" value="AKU62191.1"/>
    <property type="molecule type" value="Genomic_DNA"/>
</dbReference>
<feature type="region of interest" description="Disordered" evidence="1">
    <location>
        <begin position="409"/>
        <end position="656"/>
    </location>
</feature>
<sequence length="656" mass="73155">MKTEEILKILEMFSDYLHIADFMRDAGRRVLDLLVSFLLWIVDGLTGVMSAMLDFLGFYNDNSMQGKGSLLDTLISFKAFGVGLAILAVGLVLILGKSNQTRDIPMNVLLLLLMSLMLPNIMRDGLKIINATVGDLDTKQESIGFSTFKENLTDIYLLADGEWKTTDPKIKNNLTDRKGFDINERITDPDDVKNGEVLKYKLVNKKSEEGKEVEELDEGGGGVLGWLIKSTFAPKYYRWRVNWLPLIITLSVLALSMLISLVRVGRLGIELAFNNLWANLVIFFSFRDTKRAKTVLMEIVGGFVMILSIYSMYYVFIKYNAFVFAQQSSMLAKLFAVIGGAWFIYDGPSIIQKTLGIDAGLSTAGSFVMGMGAKTAIDKMSSVVKTAAGAGTSGTVALAGFADGLRGSDTKNDENANLNQLNNRDNDPTNAEELNNELQGNEGKETEHNKPDKQQKEQNQEVPEETTITGGKDLEEPNDPQISQEKNQNDASESTESSVEGDGTKKEQHTIDLPTETEKNQADEETSQLEQPKDNNHTAGENQEPESLATGKNTEAVEQQSQAEQQEEHHVSSGEQASPTEQSPTESVENPFKKKLNNMINTNKHQKNQKNPIGNQVDRYKRNKEFGQDVNEWLKQRKKQKQQQVPKDKRQKNKKG</sequence>
<dbReference type="InterPro" id="IPR058066">
    <property type="entry name" value="pXO2-14_N"/>
</dbReference>
<keyword evidence="4" id="KW-0614">Plasmid</keyword>
<feature type="transmembrane region" description="Helical" evidence="2">
    <location>
        <begin position="37"/>
        <end position="59"/>
    </location>
</feature>
<dbReference type="RefSeq" id="WP_010824064.1">
    <property type="nucleotide sequence ID" value="NZ_KT290268.1"/>
</dbReference>
<reference evidence="4" key="1">
    <citation type="journal article" date="2015" name="Nature">
        <title>Bacteriocin production augments niche competition by enterococci in the mammalian gastrointestinal tract.</title>
        <authorList>
            <person name="Kommineni S."/>
            <person name="Bretl D.J."/>
            <person name="Lam V."/>
            <person name="Chakraborty R."/>
            <person name="Hayward M."/>
            <person name="Simpson P."/>
            <person name="Cao Y."/>
            <person name="Bousounis P."/>
            <person name="Kristich C.J."/>
            <person name="Salzman N.H."/>
        </authorList>
    </citation>
    <scope>NUCLEOTIDE SEQUENCE</scope>
    <source>
        <strain evidence="4">CK135</strain>
        <plasmid evidence="4">pPD1</plasmid>
    </source>
</reference>
<dbReference type="AlphaFoldDB" id="A0A0N7DIS4"/>
<feature type="compositionally biased region" description="Polar residues" evidence="1">
    <location>
        <begin position="480"/>
        <end position="498"/>
    </location>
</feature>
<feature type="compositionally biased region" description="Low complexity" evidence="1">
    <location>
        <begin position="431"/>
        <end position="441"/>
    </location>
</feature>
<feature type="transmembrane region" description="Helical" evidence="2">
    <location>
        <begin position="79"/>
        <end position="98"/>
    </location>
</feature>
<evidence type="ECO:0000256" key="2">
    <source>
        <dbReference type="SAM" id="Phobius"/>
    </source>
</evidence>
<feature type="transmembrane region" description="Helical" evidence="2">
    <location>
        <begin position="243"/>
        <end position="261"/>
    </location>
</feature>
<geneLocation type="plasmid" evidence="4">
    <name>pPD1</name>
</geneLocation>
<keyword evidence="2" id="KW-0812">Transmembrane</keyword>
<feature type="compositionally biased region" description="Basic and acidic residues" evidence="1">
    <location>
        <begin position="442"/>
        <end position="459"/>
    </location>
</feature>
<feature type="transmembrane region" description="Helical" evidence="2">
    <location>
        <begin position="322"/>
        <end position="345"/>
    </location>
</feature>
<evidence type="ECO:0000259" key="3">
    <source>
        <dbReference type="Pfam" id="PF26635"/>
    </source>
</evidence>
<feature type="compositionally biased region" description="Basic and acidic residues" evidence="1">
    <location>
        <begin position="618"/>
        <end position="635"/>
    </location>
</feature>
<keyword evidence="2" id="KW-0472">Membrane</keyword>
<feature type="compositionally biased region" description="Polar residues" evidence="1">
    <location>
        <begin position="598"/>
        <end position="614"/>
    </location>
</feature>